<proteinExistence type="predicted"/>
<keyword evidence="4" id="KW-1185">Reference proteome</keyword>
<keyword evidence="1" id="KW-0521">NADP</keyword>
<dbReference type="AlphaFoldDB" id="A0A931EXD6"/>
<dbReference type="Gene3D" id="3.90.180.10">
    <property type="entry name" value="Medium-chain alcohol dehydrogenases, catalytic domain"/>
    <property type="match status" value="1"/>
</dbReference>
<evidence type="ECO:0000313" key="3">
    <source>
        <dbReference type="EMBL" id="MBF8186125.1"/>
    </source>
</evidence>
<dbReference type="RefSeq" id="WP_195895106.1">
    <property type="nucleotide sequence ID" value="NZ_JADOGI010000023.1"/>
</dbReference>
<dbReference type="InterPro" id="IPR011032">
    <property type="entry name" value="GroES-like_sf"/>
</dbReference>
<dbReference type="Gene3D" id="3.40.50.720">
    <property type="entry name" value="NAD(P)-binding Rossmann-like Domain"/>
    <property type="match status" value="1"/>
</dbReference>
<evidence type="ECO:0000313" key="4">
    <source>
        <dbReference type="Proteomes" id="UP000605361"/>
    </source>
</evidence>
<comment type="caution">
    <text evidence="3">The sequence shown here is derived from an EMBL/GenBank/DDBJ whole genome shotgun (WGS) entry which is preliminary data.</text>
</comment>
<dbReference type="PANTHER" id="PTHR48106:SF18">
    <property type="entry name" value="QUINONE OXIDOREDUCTASE PIG3"/>
    <property type="match status" value="1"/>
</dbReference>
<protein>
    <submittedName>
        <fullName evidence="3">Zinc-binding alcohol dehydrogenase family protein</fullName>
    </submittedName>
</protein>
<dbReference type="SUPFAM" id="SSF51735">
    <property type="entry name" value="NAD(P)-binding Rossmann-fold domains"/>
    <property type="match status" value="1"/>
</dbReference>
<gene>
    <name evidence="3" type="ORF">ITP53_10270</name>
</gene>
<dbReference type="GO" id="GO:0070402">
    <property type="term" value="F:NADPH binding"/>
    <property type="evidence" value="ECO:0007669"/>
    <property type="project" value="TreeGrafter"/>
</dbReference>
<accession>A0A931EXD6</accession>
<dbReference type="GO" id="GO:0016651">
    <property type="term" value="F:oxidoreductase activity, acting on NAD(P)H"/>
    <property type="evidence" value="ECO:0007669"/>
    <property type="project" value="TreeGrafter"/>
</dbReference>
<keyword evidence="2" id="KW-0560">Oxidoreductase</keyword>
<sequence length="390" mass="43261">MITTDAWVLHAGPKGGGPVAGGAVNLRRETFAFPDLGDDEVLVEPLYGSWEANLDHALSRSPVDVCRQRGEPSVVLGNIGVVRVLRTGRTPAARAFSAGDVCMVMPFSKCDRYGYAELAYAYDAPGTIGLLARRTKVEARMLLPLPPGSAYSLPQWATYARYFSAWDNWRVAYACWRAQLPDVATEDHLVFGWGGGVVLAELELARRAGFRVAMTAGSDERLSFLARKEITPVDRRTFADLELSLRLDERDPELVARYRTAEKEFLRIVESLSDGHGAAVFIDNIGAPLLRPTLKALGRQGVLTTLGWKRGMVTETRRAVECIKRHLHVNTHVWRSGDSAEILEYQATTGWIPDPEMIQTYDFEDVPRLADDYAAGRVTSYFPVFSVNPE</sequence>
<dbReference type="EMBL" id="JADOGI010000023">
    <property type="protein sequence ID" value="MBF8186125.1"/>
    <property type="molecule type" value="Genomic_DNA"/>
</dbReference>
<dbReference type="Proteomes" id="UP000605361">
    <property type="component" value="Unassembled WGS sequence"/>
</dbReference>
<organism evidence="3 4">
    <name type="scientific">Nonomuraea cypriaca</name>
    <dbReference type="NCBI Taxonomy" id="1187855"/>
    <lineage>
        <taxon>Bacteria</taxon>
        <taxon>Bacillati</taxon>
        <taxon>Actinomycetota</taxon>
        <taxon>Actinomycetes</taxon>
        <taxon>Streptosporangiales</taxon>
        <taxon>Streptosporangiaceae</taxon>
        <taxon>Nonomuraea</taxon>
    </lineage>
</organism>
<reference evidence="3" key="1">
    <citation type="submission" date="2020-11" db="EMBL/GenBank/DDBJ databases">
        <title>Whole-genome analyses of Nonomuraea sp. K274.</title>
        <authorList>
            <person name="Veyisoglu A."/>
        </authorList>
    </citation>
    <scope>NUCLEOTIDE SEQUENCE</scope>
    <source>
        <strain evidence="3">K274</strain>
    </source>
</reference>
<dbReference type="InterPro" id="IPR036291">
    <property type="entry name" value="NAD(P)-bd_dom_sf"/>
</dbReference>
<evidence type="ECO:0000256" key="2">
    <source>
        <dbReference type="ARBA" id="ARBA00023002"/>
    </source>
</evidence>
<name>A0A931EXD6_9ACTN</name>
<dbReference type="SUPFAM" id="SSF50129">
    <property type="entry name" value="GroES-like"/>
    <property type="match status" value="1"/>
</dbReference>
<dbReference type="PANTHER" id="PTHR48106">
    <property type="entry name" value="QUINONE OXIDOREDUCTASE PIG3-RELATED"/>
    <property type="match status" value="1"/>
</dbReference>
<evidence type="ECO:0000256" key="1">
    <source>
        <dbReference type="ARBA" id="ARBA00022857"/>
    </source>
</evidence>